<evidence type="ECO:0000313" key="3">
    <source>
        <dbReference type="Proteomes" id="UP000198211"/>
    </source>
</evidence>
<feature type="region of interest" description="Disordered" evidence="1">
    <location>
        <begin position="36"/>
        <end position="101"/>
    </location>
</feature>
<name>A0A225W8Y3_9STRA</name>
<dbReference type="AlphaFoldDB" id="A0A225W8Y3"/>
<reference evidence="3" key="1">
    <citation type="submission" date="2017-03" db="EMBL/GenBank/DDBJ databases">
        <title>Phytopthora megakarya and P. palmivora, two closely related causual agents of cacao black pod achieved similar genome size and gene model numbers by different mechanisms.</title>
        <authorList>
            <person name="Ali S."/>
            <person name="Shao J."/>
            <person name="Larry D.J."/>
            <person name="Kronmiller B."/>
            <person name="Shen D."/>
            <person name="Strem M.D."/>
            <person name="Melnick R.L."/>
            <person name="Guiltinan M.J."/>
            <person name="Tyler B.M."/>
            <person name="Meinhardt L.W."/>
            <person name="Bailey B.A."/>
        </authorList>
    </citation>
    <scope>NUCLEOTIDE SEQUENCE [LARGE SCALE GENOMIC DNA]</scope>
    <source>
        <strain evidence="3">zdho120</strain>
    </source>
</reference>
<feature type="region of interest" description="Disordered" evidence="1">
    <location>
        <begin position="1"/>
        <end position="21"/>
    </location>
</feature>
<protein>
    <submittedName>
        <fullName evidence="2">Uncharacterized protein</fullName>
    </submittedName>
</protein>
<dbReference type="Proteomes" id="UP000198211">
    <property type="component" value="Unassembled WGS sequence"/>
</dbReference>
<proteinExistence type="predicted"/>
<sequence length="101" mass="11148">MDATAVEVARSHSEPRHTSRVTLVDVSVTELITELQTRASSERPNEYSNDYSNDDPIDVYEGDEADGDEYGSDCGSKDETQGEDPYSDQDERLVAAANDNE</sequence>
<evidence type="ECO:0000313" key="2">
    <source>
        <dbReference type="EMBL" id="OWZ14213.1"/>
    </source>
</evidence>
<accession>A0A225W8Y3</accession>
<organism evidence="2 3">
    <name type="scientific">Phytophthora megakarya</name>
    <dbReference type="NCBI Taxonomy" id="4795"/>
    <lineage>
        <taxon>Eukaryota</taxon>
        <taxon>Sar</taxon>
        <taxon>Stramenopiles</taxon>
        <taxon>Oomycota</taxon>
        <taxon>Peronosporomycetes</taxon>
        <taxon>Peronosporales</taxon>
        <taxon>Peronosporaceae</taxon>
        <taxon>Phytophthora</taxon>
    </lineage>
</organism>
<dbReference type="EMBL" id="NBNE01001390">
    <property type="protein sequence ID" value="OWZ14213.1"/>
    <property type="molecule type" value="Genomic_DNA"/>
</dbReference>
<evidence type="ECO:0000256" key="1">
    <source>
        <dbReference type="SAM" id="MobiDB-lite"/>
    </source>
</evidence>
<feature type="compositionally biased region" description="Acidic residues" evidence="1">
    <location>
        <begin position="52"/>
        <end position="71"/>
    </location>
</feature>
<keyword evidence="3" id="KW-1185">Reference proteome</keyword>
<gene>
    <name evidence="2" type="ORF">PHMEG_00012345</name>
</gene>
<comment type="caution">
    <text evidence="2">The sequence shown here is derived from an EMBL/GenBank/DDBJ whole genome shotgun (WGS) entry which is preliminary data.</text>
</comment>